<reference evidence="15" key="1">
    <citation type="journal article" date="1989" name="Science">
        <title>Cloning and expression of a Xenopus embryonic gap junction protein.</title>
        <authorList>
            <person name="Ebihara L."/>
            <person name="Beyer E.C."/>
            <person name="Swenson K.I."/>
            <person name="Paul D.L."/>
            <person name="Goodenough D.A."/>
        </authorList>
    </citation>
    <scope>NUCLEOTIDE SEQUENCE</scope>
</reference>
<dbReference type="PRINTS" id="PR00206">
    <property type="entry name" value="CONNEXIN"/>
</dbReference>
<gene>
    <name evidence="16" type="primary">gja4.2.S</name>
    <name evidence="16" type="synonym">cx38</name>
    <name evidence="16" type="synonym">cx38.S</name>
    <name evidence="15" type="synonym">gja2</name>
    <name evidence="13 15" type="synonym">LOC397866</name>
</gene>
<evidence type="ECO:0000313" key="13">
    <source>
        <dbReference type="EMBL" id="AAH68650.1"/>
    </source>
</evidence>
<evidence type="ECO:0000256" key="2">
    <source>
        <dbReference type="ARBA" id="ARBA00004651"/>
    </source>
</evidence>
<comment type="similarity">
    <text evidence="9">Belongs to the connexin family.</text>
</comment>
<dbReference type="PANTHER" id="PTHR11984:SF119">
    <property type="entry name" value="GAP JUNCTION ALPHA-2 PROTEIN"/>
    <property type="match status" value="1"/>
</dbReference>
<keyword evidence="14" id="KW-1185">Reference proteome</keyword>
<feature type="transmembrane region" description="Helical" evidence="10">
    <location>
        <begin position="78"/>
        <end position="99"/>
    </location>
</feature>
<evidence type="ECO:0000259" key="11">
    <source>
        <dbReference type="SMART" id="SM00037"/>
    </source>
</evidence>
<feature type="transmembrane region" description="Helical" evidence="10">
    <location>
        <begin position="196"/>
        <end position="214"/>
    </location>
</feature>
<protein>
    <recommendedName>
        <fullName evidence="9">Gap junction protein</fullName>
    </recommendedName>
</protein>
<evidence type="ECO:0000256" key="1">
    <source>
        <dbReference type="ARBA" id="ARBA00004610"/>
    </source>
</evidence>
<reference evidence="15" key="4">
    <citation type="journal article" date="2006" name="J. Cell. Physiol.">
        <title>Endogenous hemichannels play a role in the release of ATP from Xenopus oocytes.</title>
        <authorList>
            <person name="Bahima L."/>
            <person name="Aleu J."/>
            <person name="Elias M."/>
            <person name="Martin-Satue M."/>
            <person name="Muhaisen A."/>
            <person name="Blasi J."/>
            <person name="Marsal J."/>
            <person name="Solsona C."/>
        </authorList>
    </citation>
    <scope>NUCLEOTIDE SEQUENCE</scope>
</reference>
<evidence type="ECO:0000313" key="16">
    <source>
        <dbReference type="Xenbase" id="XB-GENE-22062680"/>
    </source>
</evidence>
<reference evidence="14" key="6">
    <citation type="submission" date="2024-06" db="UniProtKB">
        <authorList>
            <consortium name="RefSeq"/>
        </authorList>
    </citation>
    <scope>NUCLEOTIDE SEQUENCE [LARGE SCALE GENOMIC DNA]</scope>
    <source>
        <strain evidence="14">J_2021</strain>
    </source>
</reference>
<dbReference type="GeneID" id="397866"/>
<dbReference type="PANTHER" id="PTHR11984">
    <property type="entry name" value="CONNEXIN"/>
    <property type="match status" value="1"/>
</dbReference>
<dbReference type="InterPro" id="IPR017990">
    <property type="entry name" value="Connexin_CS"/>
</dbReference>
<evidence type="ECO:0000256" key="3">
    <source>
        <dbReference type="ARBA" id="ARBA00022475"/>
    </source>
</evidence>
<proteinExistence type="evidence at transcript level"/>
<evidence type="ECO:0000256" key="8">
    <source>
        <dbReference type="ARBA" id="ARBA00023136"/>
    </source>
</evidence>
<sequence>MAGWELLKLLLDDVQEHSTLIGKVWLTVLFIFRIFILSVAGESVWTDEQSDFICNTQQPGCTNVCYDQAFPISHVRYWVLQFLFVSTPTLIYLGHMVYLSKKEEKERQKENESRILVANEAQTEVHSSATKKIRIQGPLMCTYTTSVVFKSIFEAGFLLGQWYIYGFVMSPIFVCERIPCKHKVECFVSRPMEKTIFIIFMLVVSLISLLLNLMELIHLSFKCFQHGIKEGATCSPTGIPFNGAGNRMPPQEYTNPPSSNQDIDLPAYNKMSGGHNWSRIQMEQQVNGLVKPKCQCDCWSQSAISVVVSGAPGIISNMDAVKSNHQTSSKQQYV</sequence>
<dbReference type="SMART" id="SM00037">
    <property type="entry name" value="CNX"/>
    <property type="match status" value="1"/>
</dbReference>
<organism evidence="13">
    <name type="scientific">Xenopus laevis</name>
    <name type="common">African clawed frog</name>
    <dbReference type="NCBI Taxonomy" id="8355"/>
    <lineage>
        <taxon>Eukaryota</taxon>
        <taxon>Metazoa</taxon>
        <taxon>Chordata</taxon>
        <taxon>Craniata</taxon>
        <taxon>Vertebrata</taxon>
        <taxon>Euteleostomi</taxon>
        <taxon>Amphibia</taxon>
        <taxon>Batrachia</taxon>
        <taxon>Anura</taxon>
        <taxon>Pipoidea</taxon>
        <taxon>Pipidae</taxon>
        <taxon>Xenopodinae</taxon>
        <taxon>Xenopus</taxon>
        <taxon>Xenopus</taxon>
    </lineage>
</organism>
<keyword evidence="4 9" id="KW-0812">Transmembrane</keyword>
<dbReference type="SMART" id="SM01089">
    <property type="entry name" value="Connexin_CCC"/>
    <property type="match status" value="1"/>
</dbReference>
<comment type="subcellular location">
    <subcellularLocation>
        <location evidence="1">Cell junction</location>
        <location evidence="1">Gap junction</location>
    </subcellularLocation>
    <subcellularLocation>
        <location evidence="2 9">Cell membrane</location>
        <topology evidence="2 9">Multi-pass membrane protein</topology>
    </subcellularLocation>
</comment>
<accession>Q6NUE4</accession>
<reference evidence="15" key="2">
    <citation type="journal article" date="1990" name="J. Cell Biol.">
        <title>Differential regulation of the levels of three gap junction mRNAs in Xenopus embryos.</title>
        <authorList>
            <person name="Gimlich R.L."/>
            <person name="Kumar N.M."/>
            <person name="Gilula N.B."/>
        </authorList>
    </citation>
    <scope>NUCLEOTIDE SEQUENCE</scope>
</reference>
<reference evidence="15" key="3">
    <citation type="journal article" date="2002" name="Dev. Dyn.">
        <title>Genetic and genomic tools for Xenopus research: The NIH Xenopus initiative.</title>
        <authorList>
            <person name="Klein S.L."/>
            <person name="Strausberg R.L."/>
            <person name="Wagner L."/>
            <person name="Pontius J."/>
            <person name="Clifton S.W."/>
            <person name="Richardson P."/>
        </authorList>
    </citation>
    <scope>NUCLEOTIDE SEQUENCE</scope>
</reference>
<evidence type="ECO:0000256" key="5">
    <source>
        <dbReference type="ARBA" id="ARBA00022868"/>
    </source>
</evidence>
<dbReference type="RefSeq" id="NP_001081487.1">
    <property type="nucleotide sequence ID" value="NM_001088018.1"/>
</dbReference>
<dbReference type="DNASU" id="397866"/>
<dbReference type="Xenbase" id="XB-GENE-22062680">
    <property type="gene designation" value="gja4.2.S"/>
</dbReference>
<comment type="function">
    <text evidence="9">One gap junction consists of a cluster of closely packed pairs of transmembrane channels, the connexons, through which materials of low MW diffuse from one cell to a neighboring cell.</text>
</comment>
<keyword evidence="7 10" id="KW-1133">Transmembrane helix</keyword>
<dbReference type="EMBL" id="BC068650">
    <property type="protein sequence ID" value="AAH68650.1"/>
    <property type="molecule type" value="mRNA"/>
</dbReference>
<evidence type="ECO:0000256" key="6">
    <source>
        <dbReference type="ARBA" id="ARBA00022949"/>
    </source>
</evidence>
<evidence type="ECO:0000256" key="9">
    <source>
        <dbReference type="RuleBase" id="RU000630"/>
    </source>
</evidence>
<evidence type="ECO:0000313" key="15">
    <source>
        <dbReference type="RefSeq" id="NP_001081487.1"/>
    </source>
</evidence>
<dbReference type="CTD" id="397866"/>
<keyword evidence="6" id="KW-0965">Cell junction</keyword>
<evidence type="ECO:0000256" key="7">
    <source>
        <dbReference type="ARBA" id="ARBA00022989"/>
    </source>
</evidence>
<comment type="subunit">
    <text evidence="9">A connexon is composed of a hexamer of connexins.</text>
</comment>
<dbReference type="InterPro" id="IPR038359">
    <property type="entry name" value="Connexin_N_sf"/>
</dbReference>
<keyword evidence="8 10" id="KW-0472">Membrane</keyword>
<dbReference type="OrthoDB" id="9993956at2759"/>
<dbReference type="InterPro" id="IPR019570">
    <property type="entry name" value="Connexin_CCC"/>
</dbReference>
<name>Q6NUE4_XENLA</name>
<dbReference type="Pfam" id="PF00029">
    <property type="entry name" value="Connexin"/>
    <property type="match status" value="1"/>
</dbReference>
<evidence type="ECO:0000256" key="10">
    <source>
        <dbReference type="SAM" id="Phobius"/>
    </source>
</evidence>
<feature type="domain" description="Connexin cysteine-rich" evidence="12">
    <location>
        <begin position="153"/>
        <end position="219"/>
    </location>
</feature>
<evidence type="ECO:0000313" key="14">
    <source>
        <dbReference type="Proteomes" id="UP000186698"/>
    </source>
</evidence>
<evidence type="ECO:0000256" key="4">
    <source>
        <dbReference type="ARBA" id="ARBA00022692"/>
    </source>
</evidence>
<dbReference type="GO" id="GO:0005922">
    <property type="term" value="C:connexin complex"/>
    <property type="evidence" value="ECO:0000318"/>
    <property type="project" value="GO_Central"/>
</dbReference>
<dbReference type="GO" id="GO:0007267">
    <property type="term" value="P:cell-cell signaling"/>
    <property type="evidence" value="ECO:0000318"/>
    <property type="project" value="GO_Central"/>
</dbReference>
<dbReference type="Gene3D" id="1.20.1440.80">
    <property type="entry name" value="Gap junction channel protein cysteine-rich domain"/>
    <property type="match status" value="1"/>
</dbReference>
<dbReference type="PROSITE" id="PS00408">
    <property type="entry name" value="CONNEXINS_2"/>
    <property type="match status" value="1"/>
</dbReference>
<keyword evidence="3" id="KW-1003">Cell membrane</keyword>
<dbReference type="Proteomes" id="UP000186698">
    <property type="component" value="Chromosome 2S"/>
</dbReference>
<dbReference type="AlphaFoldDB" id="Q6NUE4"/>
<dbReference type="InterPro" id="IPR013092">
    <property type="entry name" value="Connexin_N"/>
</dbReference>
<evidence type="ECO:0000259" key="12">
    <source>
        <dbReference type="SMART" id="SM01089"/>
    </source>
</evidence>
<feature type="transmembrane region" description="Helical" evidence="10">
    <location>
        <begin position="20"/>
        <end position="40"/>
    </location>
</feature>
<dbReference type="KEGG" id="xla:397866"/>
<dbReference type="AGR" id="Xenbase:XB-GENE-22062680"/>
<dbReference type="FunFam" id="1.20.1440.80:FF:000001">
    <property type="entry name" value="Gap junction alpha-1"/>
    <property type="match status" value="1"/>
</dbReference>
<reference evidence="13" key="5">
    <citation type="submission" date="2018-01" db="EMBL/GenBank/DDBJ databases">
        <authorList>
            <consortium name="NIH - Xenopus Gene Collection (XGC) project"/>
        </authorList>
    </citation>
    <scope>NUCLEOTIDE SEQUENCE [LARGE SCALE MRNA]</scope>
    <source>
        <tissue evidence="13">Ovary</tissue>
    </source>
</reference>
<feature type="domain" description="Connexin N-terminal" evidence="11">
    <location>
        <begin position="43"/>
        <end position="76"/>
    </location>
</feature>
<dbReference type="InterPro" id="IPR000500">
    <property type="entry name" value="Connexin"/>
</dbReference>
<reference evidence="15" key="7">
    <citation type="submission" date="2025-04" db="UniProtKB">
        <authorList>
            <consortium name="RefSeq"/>
        </authorList>
    </citation>
    <scope>IDENTIFICATION</scope>
</reference>
<dbReference type="GO" id="GO:0005243">
    <property type="term" value="F:gap junction channel activity"/>
    <property type="evidence" value="ECO:0000318"/>
    <property type="project" value="GO_Central"/>
</dbReference>
<dbReference type="Bgee" id="397866">
    <property type="expression patterns" value="Expressed in ovary and 5 other cell types or tissues"/>
</dbReference>
<keyword evidence="5 9" id="KW-0303">Gap junction</keyword>
<dbReference type="PROSITE" id="PS00407">
    <property type="entry name" value="CONNEXINS_1"/>
    <property type="match status" value="1"/>
</dbReference>